<dbReference type="EMBL" id="CP110424">
    <property type="protein sequence ID" value="WAQ84251.1"/>
    <property type="molecule type" value="Genomic_DNA"/>
</dbReference>
<gene>
    <name evidence="1" type="ORF">PtA15_4A704</name>
</gene>
<evidence type="ECO:0000313" key="1">
    <source>
        <dbReference type="EMBL" id="WAQ84251.1"/>
    </source>
</evidence>
<reference evidence="1" key="1">
    <citation type="submission" date="2022-10" db="EMBL/GenBank/DDBJ databases">
        <title>Puccinia triticina Genome sequencing and assembly.</title>
        <authorList>
            <person name="Li C."/>
        </authorList>
    </citation>
    <scope>NUCLEOTIDE SEQUENCE</scope>
    <source>
        <strain evidence="1">Pt15</strain>
    </source>
</reference>
<proteinExistence type="predicted"/>
<accession>A0ABY7CJF2</accession>
<sequence length="187" mass="20542">MISDTRLMQQEARSAGAVLVASAGPFHSPSASAEEESVNVRKEWLNLELVPSRSKTVPPGPVVSRQTVFPHHANYKLENHEEWELEESDWGQIANRHVVEFSASEDEAPLSTLVARQNQPSGVVAGHKQRVVGRRSLVRQGSEGVEIKPVGPCWSPSSHHLGAEQMVTQPANDVRWVKVEVSDGSDE</sequence>
<name>A0ABY7CJF2_9BASI</name>
<dbReference type="GeneID" id="77809510"/>
<keyword evidence="2" id="KW-1185">Reference proteome</keyword>
<evidence type="ECO:0000313" key="2">
    <source>
        <dbReference type="Proteomes" id="UP001164743"/>
    </source>
</evidence>
<organism evidence="1 2">
    <name type="scientific">Puccinia triticina</name>
    <dbReference type="NCBI Taxonomy" id="208348"/>
    <lineage>
        <taxon>Eukaryota</taxon>
        <taxon>Fungi</taxon>
        <taxon>Dikarya</taxon>
        <taxon>Basidiomycota</taxon>
        <taxon>Pucciniomycotina</taxon>
        <taxon>Pucciniomycetes</taxon>
        <taxon>Pucciniales</taxon>
        <taxon>Pucciniaceae</taxon>
        <taxon>Puccinia</taxon>
    </lineage>
</organism>
<dbReference type="Proteomes" id="UP001164743">
    <property type="component" value="Chromosome 4A"/>
</dbReference>
<dbReference type="RefSeq" id="XP_053019806.1">
    <property type="nucleotide sequence ID" value="XM_053168615.1"/>
</dbReference>
<protein>
    <submittedName>
        <fullName evidence="1">Uncharacterized protein</fullName>
    </submittedName>
</protein>